<evidence type="ECO:0000313" key="4">
    <source>
        <dbReference type="EMBL" id="PAV27455.1"/>
    </source>
</evidence>
<proteinExistence type="predicted"/>
<dbReference type="Gene3D" id="2.20.110.10">
    <property type="entry name" value="Histone H3 K4-specific methyltransferase SET7/9 N-terminal domain"/>
    <property type="match status" value="4"/>
</dbReference>
<dbReference type="SMART" id="SM00698">
    <property type="entry name" value="MORN"/>
    <property type="match status" value="8"/>
</dbReference>
<dbReference type="Proteomes" id="UP000218332">
    <property type="component" value="Unassembled WGS sequence"/>
</dbReference>
<evidence type="ECO:0000313" key="6">
    <source>
        <dbReference type="Proteomes" id="UP000218332"/>
    </source>
</evidence>
<dbReference type="EMBL" id="NMPM01000004">
    <property type="protein sequence ID" value="PAV27455.1"/>
    <property type="molecule type" value="Genomic_DNA"/>
</dbReference>
<feature type="region of interest" description="Disordered" evidence="2">
    <location>
        <begin position="261"/>
        <end position="306"/>
    </location>
</feature>
<sequence>MVDFRPLLFVNALALMLLVTAGFASIREDRAEQPVHQTTQTASPSGNDAAQPAATPSSTEPEEQKPRQAATEPLSVQDREPLNSEPFTLDTPENELAEQQLAMADPAMPPSSANQTADTSTKAVPESDQQPKAPEPTTAALTLRSNVYGDEVIINGDSYGTTRLDLELDPGRYDVTIRKPGYKAWSQSVALEAGDTRTLRGKLEKHTRVNYQEGRWVGGVKTGDGTFHGENGLIYNGHFVDGQFHGDGTAQYPDGSRYEGEWKNGQRSGEGTLRRPDGTVYEGSFADDRFNGQGTLTRPNGDVLTGQWEDGELDGEGSLTAADGRLYVGSFRNGEFHGQGTLTYPDGRSYEGTFSKGEYHGKGTKVFADGKQYQGQFVDGDFHGKGILENPNGSSIQATFKYGEPYGQVKLTTPAGEVFRARTSEPGVCYREKSYRATQCPPLEGW</sequence>
<keyword evidence="6" id="KW-1185">Reference proteome</keyword>
<dbReference type="EMBL" id="QEKQ01000007">
    <property type="protein sequence ID" value="PVY75430.1"/>
    <property type="molecule type" value="Genomic_DNA"/>
</dbReference>
<feature type="region of interest" description="Disordered" evidence="2">
    <location>
        <begin position="31"/>
        <end position="89"/>
    </location>
</feature>
<dbReference type="PANTHER" id="PTHR23084">
    <property type="entry name" value="PHOSPHATIDYLINOSITOL-4-PHOSPHATE 5-KINASE RELATED"/>
    <property type="match status" value="1"/>
</dbReference>
<dbReference type="RefSeq" id="WP_095609537.1">
    <property type="nucleotide sequence ID" value="NZ_NMPM01000004.1"/>
</dbReference>
<reference evidence="5 7" key="2">
    <citation type="submission" date="2018-04" db="EMBL/GenBank/DDBJ databases">
        <title>Genomic Encyclopedia of Type Strains, Phase IV (KMG-IV): sequencing the most valuable type-strain genomes for metagenomic binning, comparative biology and taxonomic classification.</title>
        <authorList>
            <person name="Goeker M."/>
        </authorList>
    </citation>
    <scope>NUCLEOTIDE SEQUENCE [LARGE SCALE GENOMIC DNA]</scope>
    <source>
        <strain evidence="5 7">DSM 28688</strain>
    </source>
</reference>
<gene>
    <name evidence="5" type="ORF">C8D92_107151</name>
    <name evidence="4" type="ORF">CF392_00665</name>
</gene>
<feature type="domain" description="PEGA" evidence="3">
    <location>
        <begin position="140"/>
        <end position="205"/>
    </location>
</feature>
<protein>
    <submittedName>
        <fullName evidence="4">PEGA domain-containing protein</fullName>
    </submittedName>
</protein>
<dbReference type="Pfam" id="PF02493">
    <property type="entry name" value="MORN"/>
    <property type="match status" value="8"/>
</dbReference>
<dbReference type="Pfam" id="PF08308">
    <property type="entry name" value="PEGA"/>
    <property type="match status" value="1"/>
</dbReference>
<evidence type="ECO:0000259" key="3">
    <source>
        <dbReference type="Pfam" id="PF08308"/>
    </source>
</evidence>
<evidence type="ECO:0000256" key="1">
    <source>
        <dbReference type="ARBA" id="ARBA00022737"/>
    </source>
</evidence>
<accession>A0A2A2I8K4</accession>
<comment type="caution">
    <text evidence="4">The sequence shown here is derived from an EMBL/GenBank/DDBJ whole genome shotgun (WGS) entry which is preliminary data.</text>
</comment>
<dbReference type="InterPro" id="IPR003409">
    <property type="entry name" value="MORN"/>
</dbReference>
<evidence type="ECO:0000313" key="5">
    <source>
        <dbReference type="EMBL" id="PVY75430.1"/>
    </source>
</evidence>
<name>A0A2A2I8K4_9GAMM</name>
<dbReference type="InterPro" id="IPR013229">
    <property type="entry name" value="PEGA"/>
</dbReference>
<reference evidence="4 6" key="1">
    <citation type="submission" date="2017-07" db="EMBL/GenBank/DDBJ databases">
        <title>Tamlnaduibacter salinus (Mi-7) genome sequencing.</title>
        <authorList>
            <person name="Verma A."/>
            <person name="Krishnamurthi S."/>
        </authorList>
    </citation>
    <scope>NUCLEOTIDE SEQUENCE [LARGE SCALE GENOMIC DNA]</scope>
    <source>
        <strain evidence="4 6">Mi-7</strain>
    </source>
</reference>
<dbReference type="PANTHER" id="PTHR23084:SF263">
    <property type="entry name" value="MORN REPEAT-CONTAINING PROTEIN 1"/>
    <property type="match status" value="1"/>
</dbReference>
<dbReference type="AlphaFoldDB" id="A0A2A2I8K4"/>
<feature type="compositionally biased region" description="Polar residues" evidence="2">
    <location>
        <begin position="114"/>
        <end position="130"/>
    </location>
</feature>
<organism evidence="4 6">
    <name type="scientific">Tamilnaduibacter salinus</name>
    <dbReference type="NCBI Taxonomy" id="1484056"/>
    <lineage>
        <taxon>Bacteria</taxon>
        <taxon>Pseudomonadati</taxon>
        <taxon>Pseudomonadota</taxon>
        <taxon>Gammaproteobacteria</taxon>
        <taxon>Pseudomonadales</taxon>
        <taxon>Marinobacteraceae</taxon>
        <taxon>Tamilnaduibacter</taxon>
    </lineage>
</organism>
<evidence type="ECO:0000256" key="2">
    <source>
        <dbReference type="SAM" id="MobiDB-lite"/>
    </source>
</evidence>
<feature type="compositionally biased region" description="Polar residues" evidence="2">
    <location>
        <begin position="35"/>
        <end position="59"/>
    </location>
</feature>
<feature type="region of interest" description="Disordered" evidence="2">
    <location>
        <begin position="106"/>
        <end position="142"/>
    </location>
</feature>
<evidence type="ECO:0000313" key="7">
    <source>
        <dbReference type="Proteomes" id="UP000245887"/>
    </source>
</evidence>
<dbReference type="OrthoDB" id="2065331at2"/>
<keyword evidence="1" id="KW-0677">Repeat</keyword>
<dbReference type="SUPFAM" id="SSF82185">
    <property type="entry name" value="Histone H3 K4-specific methyltransferase SET7/9 N-terminal domain"/>
    <property type="match status" value="1"/>
</dbReference>
<dbReference type="Proteomes" id="UP000245887">
    <property type="component" value="Unassembled WGS sequence"/>
</dbReference>